<keyword evidence="11" id="KW-1064">Adaptive immunity</keyword>
<accession>A0AAV6RBT4</accession>
<evidence type="ECO:0000256" key="7">
    <source>
        <dbReference type="ARBA" id="ARBA00022729"/>
    </source>
</evidence>
<dbReference type="InterPro" id="IPR024128">
    <property type="entry name" value="T-cell_CD3_zeta"/>
</dbReference>
<keyword evidence="18" id="KW-1185">Reference proteome</keyword>
<dbReference type="GO" id="GO:0098797">
    <property type="term" value="C:plasma membrane protein complex"/>
    <property type="evidence" value="ECO:0007669"/>
    <property type="project" value="UniProtKB-ARBA"/>
</dbReference>
<evidence type="ECO:0000256" key="9">
    <source>
        <dbReference type="ARBA" id="ARBA00022859"/>
    </source>
</evidence>
<evidence type="ECO:0000256" key="10">
    <source>
        <dbReference type="ARBA" id="ARBA00022989"/>
    </source>
</evidence>
<dbReference type="GO" id="GO:0004888">
    <property type="term" value="F:transmembrane signaling receptor activity"/>
    <property type="evidence" value="ECO:0007669"/>
    <property type="project" value="InterPro"/>
</dbReference>
<evidence type="ECO:0000256" key="15">
    <source>
        <dbReference type="ARBA" id="ARBA00045360"/>
    </source>
</evidence>
<evidence type="ECO:0000256" key="3">
    <source>
        <dbReference type="ARBA" id="ARBA00020448"/>
    </source>
</evidence>
<evidence type="ECO:0000256" key="4">
    <source>
        <dbReference type="ARBA" id="ARBA00022475"/>
    </source>
</evidence>
<evidence type="ECO:0000256" key="8">
    <source>
        <dbReference type="ARBA" id="ARBA00022737"/>
    </source>
</evidence>
<evidence type="ECO:0000256" key="14">
    <source>
        <dbReference type="ARBA" id="ARBA00030941"/>
    </source>
</evidence>
<dbReference type="PANTHER" id="PTHR10035">
    <property type="entry name" value="T-CELL SURFACE GLYCOPROTEIN CD3 ZETA CHAIN"/>
    <property type="match status" value="1"/>
</dbReference>
<evidence type="ECO:0000256" key="16">
    <source>
        <dbReference type="SAM" id="Phobius"/>
    </source>
</evidence>
<feature type="transmembrane region" description="Helical" evidence="16">
    <location>
        <begin position="7"/>
        <end position="28"/>
    </location>
</feature>
<evidence type="ECO:0000256" key="12">
    <source>
        <dbReference type="ARBA" id="ARBA00023136"/>
    </source>
</evidence>
<comment type="caution">
    <text evidence="17">The sequence shown here is derived from an EMBL/GenBank/DDBJ whole genome shotgun (WGS) entry which is preliminary data.</text>
</comment>
<dbReference type="InterPro" id="IPR021663">
    <property type="entry name" value="CD3_zeta/IgE_Fc_rcpt_gamma"/>
</dbReference>
<dbReference type="InterPro" id="IPR003110">
    <property type="entry name" value="Phos_immunorcpt_sig_ITAM"/>
</dbReference>
<dbReference type="Pfam" id="PF11628">
    <property type="entry name" value="TCR_zetazeta"/>
    <property type="match status" value="1"/>
</dbReference>
<sequence>MHLYDPGLCYILDGFLGLYGLIITGMFIKERFFKAKVKSGDDAIYTDLKTRSDGGYDGLMRDTERGRNRWTDNDDATYTGLNRRTEGEYKELPVKREVPTFQIFILFVSLSFEILSLFVCLFVCVFQRQRKTEKVYQDLSSVTRDTYDSLQMQPLPAR</sequence>
<dbReference type="Proteomes" id="UP000693946">
    <property type="component" value="Linkage Group LG2"/>
</dbReference>
<evidence type="ECO:0000256" key="11">
    <source>
        <dbReference type="ARBA" id="ARBA00023130"/>
    </source>
</evidence>
<organism evidence="17 18">
    <name type="scientific">Solea senegalensis</name>
    <name type="common">Senegalese sole</name>
    <dbReference type="NCBI Taxonomy" id="28829"/>
    <lineage>
        <taxon>Eukaryota</taxon>
        <taxon>Metazoa</taxon>
        <taxon>Chordata</taxon>
        <taxon>Craniata</taxon>
        <taxon>Vertebrata</taxon>
        <taxon>Euteleostomi</taxon>
        <taxon>Actinopterygii</taxon>
        <taxon>Neopterygii</taxon>
        <taxon>Teleostei</taxon>
        <taxon>Neoteleostei</taxon>
        <taxon>Acanthomorphata</taxon>
        <taxon>Carangaria</taxon>
        <taxon>Pleuronectiformes</taxon>
        <taxon>Pleuronectoidei</taxon>
        <taxon>Soleidae</taxon>
        <taxon>Solea</taxon>
    </lineage>
</organism>
<keyword evidence="6 16" id="KW-0812">Transmembrane</keyword>
<keyword evidence="13" id="KW-0675">Receptor</keyword>
<keyword evidence="8" id="KW-0677">Repeat</keyword>
<dbReference type="SMART" id="SM00077">
    <property type="entry name" value="ITAM"/>
    <property type="match status" value="3"/>
</dbReference>
<reference evidence="17 18" key="1">
    <citation type="journal article" date="2021" name="Sci. Rep.">
        <title>Chromosome anchoring in Senegalese sole (Solea senegalensis) reveals sex-associated markers and genome rearrangements in flatfish.</title>
        <authorList>
            <person name="Guerrero-Cozar I."/>
            <person name="Gomez-Garrido J."/>
            <person name="Berbel C."/>
            <person name="Martinez-Blanch J.F."/>
            <person name="Alioto T."/>
            <person name="Claros M.G."/>
            <person name="Gagnaire P.A."/>
            <person name="Manchado M."/>
        </authorList>
    </citation>
    <scope>NUCLEOTIDE SEQUENCE [LARGE SCALE GENOMIC DNA]</scope>
    <source>
        <strain evidence="17">Sse05_10M</strain>
    </source>
</reference>
<feature type="transmembrane region" description="Helical" evidence="16">
    <location>
        <begin position="101"/>
        <end position="126"/>
    </location>
</feature>
<dbReference type="GO" id="GO:0007166">
    <property type="term" value="P:cell surface receptor signaling pathway"/>
    <property type="evidence" value="ECO:0007669"/>
    <property type="project" value="InterPro"/>
</dbReference>
<evidence type="ECO:0000313" key="17">
    <source>
        <dbReference type="EMBL" id="KAG7502153.1"/>
    </source>
</evidence>
<evidence type="ECO:0000256" key="13">
    <source>
        <dbReference type="ARBA" id="ARBA00023170"/>
    </source>
</evidence>
<evidence type="ECO:0000256" key="2">
    <source>
        <dbReference type="ARBA" id="ARBA00007280"/>
    </source>
</evidence>
<evidence type="ECO:0000256" key="6">
    <source>
        <dbReference type="ARBA" id="ARBA00022692"/>
    </source>
</evidence>
<keyword evidence="10 16" id="KW-1133">Transmembrane helix</keyword>
<comment type="subcellular location">
    <subcellularLocation>
        <location evidence="1">Cell membrane</location>
        <topology evidence="1">Single-pass type I membrane protein</topology>
    </subcellularLocation>
</comment>
<evidence type="ECO:0000313" key="18">
    <source>
        <dbReference type="Proteomes" id="UP000693946"/>
    </source>
</evidence>
<keyword evidence="5" id="KW-0597">Phosphoprotein</keyword>
<keyword evidence="4" id="KW-1003">Cell membrane</keyword>
<dbReference type="GO" id="GO:0002250">
    <property type="term" value="P:adaptive immune response"/>
    <property type="evidence" value="ECO:0007669"/>
    <property type="project" value="UniProtKB-KW"/>
</dbReference>
<dbReference type="AlphaFoldDB" id="A0AAV6RBT4"/>
<dbReference type="EMBL" id="JAGKHQ010000012">
    <property type="protein sequence ID" value="KAG7502153.1"/>
    <property type="molecule type" value="Genomic_DNA"/>
</dbReference>
<keyword evidence="9" id="KW-0391">Immunity</keyword>
<keyword evidence="7" id="KW-0732">Signal</keyword>
<dbReference type="PANTHER" id="PTHR10035:SF2">
    <property type="entry name" value="T-CELL SURFACE GLYCOPROTEIN CD3 ZETA CHAIN"/>
    <property type="match status" value="1"/>
</dbReference>
<keyword evidence="12 16" id="KW-0472">Membrane</keyword>
<comment type="similarity">
    <text evidence="2">Belongs to the CD3Z/FCER1G family.</text>
</comment>
<evidence type="ECO:0000256" key="1">
    <source>
        <dbReference type="ARBA" id="ARBA00004251"/>
    </source>
</evidence>
<gene>
    <name evidence="17" type="ORF">JOB18_014824</name>
</gene>
<name>A0AAV6RBT4_SOLSE</name>
<protein>
    <recommendedName>
        <fullName evidence="3">T-cell surface glycoprotein CD3 zeta chain</fullName>
    </recommendedName>
    <alternativeName>
        <fullName evidence="14">T-cell receptor T3 zeta chain</fullName>
    </alternativeName>
</protein>
<comment type="function">
    <text evidence="15">Part of the TCR-CD3 complex present on T-lymphocyte cell surface that plays an essential role in adaptive immune response. When antigen presenting cells (APCs) activate T-cell receptor (TCR), TCR-mediated signals are transmitted across the cell membrane by the CD3 chains CD3D, CD3E, CD3G and CD3Z. All CD3 chains contain immunoreceptor tyrosine-based activation motifs (ITAMs) in their cytoplasmic domain. Upon TCR engagement, these motifs become phosphorylated by Src family protein tyrosine kinases LCK and FYN, resulting in the activation of downstream signaling pathways. CD3Z ITAMs phosphorylation creates multiple docking sites for the protein kinase ZAP70 leading to ZAP70 phosphorylation and its conversion into a catalytically active enzyme. Plays an important role in intrathymic T-cell differentiation. Additionally, participates in the activity-dependent synapse formation of retinal ganglion cells (RGCs) in both the retina and dorsal lateral geniculate nucleus (dLGN).</text>
</comment>
<evidence type="ECO:0000256" key="5">
    <source>
        <dbReference type="ARBA" id="ARBA00022553"/>
    </source>
</evidence>
<proteinExistence type="inferred from homology"/>